<accession>A0A844QFB4</accession>
<dbReference type="Gene3D" id="3.40.50.720">
    <property type="entry name" value="NAD(P)-binding Rossmann-like Domain"/>
    <property type="match status" value="1"/>
</dbReference>
<sequence>MAILRAFPESWRTNPRCVRSNRVRVRAMPCAGFLTRGPRDQRAKRKASGSNGPDGRTSMPTVLITGCDTGLGREFASQYARDGWAVIATHRDLANAICGTPSIRNHALDVTDPDQFAALKRELGDEPVDLLLSNAGVGLDTGRLGSLDFDYVRRMYEVNTIGPLRLVETFADNVAAGIQRRVAVITSRMGSIGLNLSGGHYGYRASKAGLNAMARSLAIDLFGRGITMLLIHPGWVDTAGGGGGGALPVDVSVASMRGVIGRLGNHETGQFLSYDGTPLQW</sequence>
<dbReference type="SUPFAM" id="SSF51735">
    <property type="entry name" value="NAD(P)-binding Rossmann-fold domains"/>
    <property type="match status" value="1"/>
</dbReference>
<dbReference type="PRINTS" id="PR00081">
    <property type="entry name" value="GDHRDH"/>
</dbReference>
<evidence type="ECO:0000313" key="3">
    <source>
        <dbReference type="EMBL" id="MVA98656.1"/>
    </source>
</evidence>
<dbReference type="GO" id="GO:0016616">
    <property type="term" value="F:oxidoreductase activity, acting on the CH-OH group of donors, NAD or NADP as acceptor"/>
    <property type="evidence" value="ECO:0007669"/>
    <property type="project" value="TreeGrafter"/>
</dbReference>
<organism evidence="3 4">
    <name type="scientific">Nitratireductor arenosus</name>
    <dbReference type="NCBI Taxonomy" id="2682096"/>
    <lineage>
        <taxon>Bacteria</taxon>
        <taxon>Pseudomonadati</taxon>
        <taxon>Pseudomonadota</taxon>
        <taxon>Alphaproteobacteria</taxon>
        <taxon>Hyphomicrobiales</taxon>
        <taxon>Phyllobacteriaceae</taxon>
        <taxon>Nitratireductor</taxon>
    </lineage>
</organism>
<comment type="caution">
    <text evidence="3">The sequence shown here is derived from an EMBL/GenBank/DDBJ whole genome shotgun (WGS) entry which is preliminary data.</text>
</comment>
<reference evidence="3 4" key="1">
    <citation type="submission" date="2019-12" db="EMBL/GenBank/DDBJ databases">
        <title>Nitratireductor arenosus sp. nov., Isolated from sea sand, Jeju island, South Korea.</title>
        <authorList>
            <person name="Kim W."/>
        </authorList>
    </citation>
    <scope>NUCLEOTIDE SEQUENCE [LARGE SCALE GENOMIC DNA]</scope>
    <source>
        <strain evidence="3 4">CAU 1489</strain>
    </source>
</reference>
<dbReference type="PRINTS" id="PR00080">
    <property type="entry name" value="SDRFAMILY"/>
</dbReference>
<gene>
    <name evidence="3" type="ORF">GN330_15525</name>
</gene>
<feature type="region of interest" description="Disordered" evidence="2">
    <location>
        <begin position="34"/>
        <end position="61"/>
    </location>
</feature>
<dbReference type="Pfam" id="PF00106">
    <property type="entry name" value="adh_short"/>
    <property type="match status" value="1"/>
</dbReference>
<dbReference type="PANTHER" id="PTHR45458">
    <property type="entry name" value="SHORT-CHAIN DEHYDROGENASE/REDUCTASE SDR"/>
    <property type="match status" value="1"/>
</dbReference>
<dbReference type="AlphaFoldDB" id="A0A844QFB4"/>
<evidence type="ECO:0000256" key="2">
    <source>
        <dbReference type="SAM" id="MobiDB-lite"/>
    </source>
</evidence>
<keyword evidence="4" id="KW-1185">Reference proteome</keyword>
<evidence type="ECO:0000313" key="4">
    <source>
        <dbReference type="Proteomes" id="UP000463224"/>
    </source>
</evidence>
<dbReference type="EMBL" id="WPHG01000003">
    <property type="protein sequence ID" value="MVA98656.1"/>
    <property type="molecule type" value="Genomic_DNA"/>
</dbReference>
<protein>
    <submittedName>
        <fullName evidence="3">SDR family NAD(P)-dependent oxidoreductase</fullName>
    </submittedName>
</protein>
<evidence type="ECO:0000256" key="1">
    <source>
        <dbReference type="RuleBase" id="RU000363"/>
    </source>
</evidence>
<dbReference type="PANTHER" id="PTHR45458:SF1">
    <property type="entry name" value="SHORT CHAIN DEHYDROGENASE"/>
    <property type="match status" value="1"/>
</dbReference>
<dbReference type="CDD" id="cd05325">
    <property type="entry name" value="carb_red_sniffer_like_SDR_c"/>
    <property type="match status" value="1"/>
</dbReference>
<comment type="similarity">
    <text evidence="1">Belongs to the short-chain dehydrogenases/reductases (SDR) family.</text>
</comment>
<dbReference type="InterPro" id="IPR002347">
    <property type="entry name" value="SDR_fam"/>
</dbReference>
<proteinExistence type="inferred from homology"/>
<name>A0A844QFB4_9HYPH</name>
<dbReference type="Proteomes" id="UP000463224">
    <property type="component" value="Unassembled WGS sequence"/>
</dbReference>
<dbReference type="InterPro" id="IPR052184">
    <property type="entry name" value="SDR_enzymes"/>
</dbReference>
<dbReference type="InterPro" id="IPR036291">
    <property type="entry name" value="NAD(P)-bd_dom_sf"/>
</dbReference>